<comment type="pathway">
    <text evidence="3">Quinol/quinone metabolism; menaquinone biosynthesis.</text>
</comment>
<sequence length="266" mass="29376">MPACSSVLASTHYKHTNVGAPTLVFLHGLLGSQKDWLPVVEALAADYSCLTIDLPGHGDSASIEGADFDTTAKWVLRAIEREIAGEIWLVGYSLGARIAMYTTAFHHALLPNAPFLIKALVVESGHTGLAETEREPRWQNDETWALRFEQEPMSDVLQLWYEQAVFSSLNHEQKQSLVSIRGDNLGIKVASMLRATSLSKQPLLSEPLRESGIPVHFVCGKDDTKFSTLAMRSGFDYQIVPNAGHNIHAEQPKLFSQLVKQLIEAI</sequence>
<dbReference type="InterPro" id="IPR029058">
    <property type="entry name" value="AB_hydrolase_fold"/>
</dbReference>
<dbReference type="UniPathway" id="UPA01057">
    <property type="reaction ID" value="UER00900"/>
</dbReference>
<reference evidence="5 6" key="1">
    <citation type="submission" date="2015-11" db="EMBL/GenBank/DDBJ databases">
        <title>Genomic Taxonomy of the Vibrionaceae.</title>
        <authorList>
            <person name="Gomez-Gil B."/>
            <person name="Enciso-Ibarra J."/>
        </authorList>
    </citation>
    <scope>NUCLEOTIDE SEQUENCE [LARGE SCALE GENOMIC DNA]</scope>
    <source>
        <strain evidence="5 6">CAIM 912</strain>
    </source>
</reference>
<dbReference type="RefSeq" id="WP_067416245.1">
    <property type="nucleotide sequence ID" value="NZ_LNTY01000034.1"/>
</dbReference>
<dbReference type="Gene3D" id="3.40.50.1820">
    <property type="entry name" value="alpha/beta hydrolase"/>
    <property type="match status" value="1"/>
</dbReference>
<comment type="catalytic activity">
    <reaction evidence="3">
        <text>5-enolpyruvoyl-6-hydroxy-2-succinyl-cyclohex-3-ene-1-carboxylate = (1R,6R)-6-hydroxy-2-succinyl-cyclohexa-2,4-diene-1-carboxylate + pyruvate</text>
        <dbReference type="Rhea" id="RHEA:25597"/>
        <dbReference type="ChEBI" id="CHEBI:15361"/>
        <dbReference type="ChEBI" id="CHEBI:58689"/>
        <dbReference type="ChEBI" id="CHEBI:58818"/>
        <dbReference type="EC" id="4.2.99.20"/>
    </reaction>
</comment>
<keyword evidence="2 3" id="KW-0456">Lyase</keyword>
<dbReference type="EMBL" id="LNTY01000034">
    <property type="protein sequence ID" value="KXF81396.1"/>
    <property type="molecule type" value="Genomic_DNA"/>
</dbReference>
<accession>A0A135I7G7</accession>
<dbReference type="NCBIfam" id="TIGR03695">
    <property type="entry name" value="menH_SHCHC"/>
    <property type="match status" value="1"/>
</dbReference>
<keyword evidence="1 3" id="KW-0474">Menaquinone biosynthesis</keyword>
<proteinExistence type="inferred from homology"/>
<dbReference type="UniPathway" id="UPA00079"/>
<evidence type="ECO:0000256" key="3">
    <source>
        <dbReference type="HAMAP-Rule" id="MF_01660"/>
    </source>
</evidence>
<dbReference type="Pfam" id="PF12697">
    <property type="entry name" value="Abhydrolase_6"/>
    <property type="match status" value="1"/>
</dbReference>
<gene>
    <name evidence="3" type="primary">menH</name>
    <name evidence="5" type="ORF">ATN88_01270</name>
</gene>
<dbReference type="Proteomes" id="UP000070529">
    <property type="component" value="Unassembled WGS sequence"/>
</dbReference>
<evidence type="ECO:0000256" key="2">
    <source>
        <dbReference type="ARBA" id="ARBA00023239"/>
    </source>
</evidence>
<organism evidence="5 6">
    <name type="scientific">Enterovibrio coralii</name>
    <dbReference type="NCBI Taxonomy" id="294935"/>
    <lineage>
        <taxon>Bacteria</taxon>
        <taxon>Pseudomonadati</taxon>
        <taxon>Pseudomonadota</taxon>
        <taxon>Gammaproteobacteria</taxon>
        <taxon>Vibrionales</taxon>
        <taxon>Vibrionaceae</taxon>
        <taxon>Enterovibrio</taxon>
    </lineage>
</organism>
<dbReference type="EC" id="4.2.99.20" evidence="3"/>
<comment type="function">
    <text evidence="3">Catalyzes a proton abstraction reaction that results in 2,5-elimination of pyruvate from 2-succinyl-5-enolpyruvyl-6-hydroxy-3-cyclohexene-1-carboxylate (SEPHCHC) and the formation of 2-succinyl-6-hydroxy-2,4-cyclohexadiene-1-carboxylate (SHCHC).</text>
</comment>
<comment type="subunit">
    <text evidence="3">Monomer.</text>
</comment>
<dbReference type="HAMAP" id="MF_01660">
    <property type="entry name" value="MenH"/>
    <property type="match status" value="1"/>
</dbReference>
<protein>
    <recommendedName>
        <fullName evidence="3">Putative 2-succinyl-6-hydroxy-2,4-cyclohexadiene-1-carboxylate synthase</fullName>
        <shortName evidence="3">SHCHC synthase</shortName>
        <ecNumber evidence="3">4.2.99.20</ecNumber>
    </recommendedName>
</protein>
<comment type="caution">
    <text evidence="5">The sequence shown here is derived from an EMBL/GenBank/DDBJ whole genome shotgun (WGS) entry which is preliminary data.</text>
</comment>
<dbReference type="GO" id="GO:0009234">
    <property type="term" value="P:menaquinone biosynthetic process"/>
    <property type="evidence" value="ECO:0007669"/>
    <property type="project" value="UniProtKB-UniRule"/>
</dbReference>
<keyword evidence="6" id="KW-1185">Reference proteome</keyword>
<dbReference type="InterPro" id="IPR000073">
    <property type="entry name" value="AB_hydrolase_1"/>
</dbReference>
<dbReference type="AlphaFoldDB" id="A0A135I7G7"/>
<evidence type="ECO:0000259" key="4">
    <source>
        <dbReference type="Pfam" id="PF12697"/>
    </source>
</evidence>
<dbReference type="PANTHER" id="PTHR42916">
    <property type="entry name" value="2-SUCCINYL-5-ENOLPYRUVYL-6-HYDROXY-3-CYCLOHEXENE-1-CARBOXYLATE SYNTHASE"/>
    <property type="match status" value="1"/>
</dbReference>
<dbReference type="SUPFAM" id="SSF53474">
    <property type="entry name" value="alpha/beta-Hydrolases"/>
    <property type="match status" value="1"/>
</dbReference>
<dbReference type="GO" id="GO:0070205">
    <property type="term" value="F:2-succinyl-6-hydroxy-2,4-cyclohexadiene-1-carboxylate synthase activity"/>
    <property type="evidence" value="ECO:0007669"/>
    <property type="project" value="UniProtKB-UniRule"/>
</dbReference>
<dbReference type="STRING" id="294935.ATN88_01270"/>
<evidence type="ECO:0000256" key="1">
    <source>
        <dbReference type="ARBA" id="ARBA00022428"/>
    </source>
</evidence>
<dbReference type="OrthoDB" id="9808398at2"/>
<name>A0A135I7G7_9GAMM</name>
<comment type="pathway">
    <text evidence="3">Quinol/quinone metabolism; 1,4-dihydroxy-2-naphthoate biosynthesis; 1,4-dihydroxy-2-naphthoate from chorismate: step 3/7.</text>
</comment>
<evidence type="ECO:0000313" key="5">
    <source>
        <dbReference type="EMBL" id="KXF81396.1"/>
    </source>
</evidence>
<dbReference type="InterPro" id="IPR022485">
    <property type="entry name" value="SHCHC_synthase_MenH"/>
</dbReference>
<evidence type="ECO:0000313" key="6">
    <source>
        <dbReference type="Proteomes" id="UP000070529"/>
    </source>
</evidence>
<dbReference type="NCBIfam" id="NF008340">
    <property type="entry name" value="PRK11126.1"/>
    <property type="match status" value="1"/>
</dbReference>
<dbReference type="PANTHER" id="PTHR42916:SF1">
    <property type="entry name" value="PROTEIN PHYLLO, CHLOROPLASTIC"/>
    <property type="match status" value="1"/>
</dbReference>
<feature type="domain" description="AB hydrolase-1" evidence="4">
    <location>
        <begin position="23"/>
        <end position="256"/>
    </location>
</feature>
<comment type="similarity">
    <text evidence="3">Belongs to the AB hydrolase superfamily. MenH family.</text>
</comment>